<gene>
    <name evidence="1" type="ORF">GCM10009654_44090</name>
</gene>
<organism evidence="1 2">
    <name type="scientific">Streptomyces hebeiensis</name>
    <dbReference type="NCBI Taxonomy" id="229486"/>
    <lineage>
        <taxon>Bacteria</taxon>
        <taxon>Bacillati</taxon>
        <taxon>Actinomycetota</taxon>
        <taxon>Actinomycetes</taxon>
        <taxon>Kitasatosporales</taxon>
        <taxon>Streptomycetaceae</taxon>
        <taxon>Streptomyces</taxon>
    </lineage>
</organism>
<sequence length="70" mass="7866">MKRGASPPALPHDVSTLRIAHVRRRMAFRCRVREWSPDVAAWVTEVFVDALRASGGTEPVLVTVSRPSRR</sequence>
<accession>A0ABN1UYM0</accession>
<comment type="caution">
    <text evidence="1">The sequence shown here is derived from an EMBL/GenBank/DDBJ whole genome shotgun (WGS) entry which is preliminary data.</text>
</comment>
<dbReference type="Proteomes" id="UP001501371">
    <property type="component" value="Unassembled WGS sequence"/>
</dbReference>
<name>A0ABN1UYM0_9ACTN</name>
<evidence type="ECO:0000313" key="1">
    <source>
        <dbReference type="EMBL" id="GAA1182038.1"/>
    </source>
</evidence>
<keyword evidence="2" id="KW-1185">Reference proteome</keyword>
<dbReference type="EMBL" id="BAAAKV010000041">
    <property type="protein sequence ID" value="GAA1182038.1"/>
    <property type="molecule type" value="Genomic_DNA"/>
</dbReference>
<reference evidence="1 2" key="1">
    <citation type="journal article" date="2019" name="Int. J. Syst. Evol. Microbiol.">
        <title>The Global Catalogue of Microorganisms (GCM) 10K type strain sequencing project: providing services to taxonomists for standard genome sequencing and annotation.</title>
        <authorList>
            <consortium name="The Broad Institute Genomics Platform"/>
            <consortium name="The Broad Institute Genome Sequencing Center for Infectious Disease"/>
            <person name="Wu L."/>
            <person name="Ma J."/>
        </authorList>
    </citation>
    <scope>NUCLEOTIDE SEQUENCE [LARGE SCALE GENOMIC DNA]</scope>
    <source>
        <strain evidence="1 2">JCM 12696</strain>
    </source>
</reference>
<proteinExistence type="predicted"/>
<evidence type="ECO:0000313" key="2">
    <source>
        <dbReference type="Proteomes" id="UP001501371"/>
    </source>
</evidence>
<protein>
    <submittedName>
        <fullName evidence="1">Uncharacterized protein</fullName>
    </submittedName>
</protein>